<dbReference type="HOGENOM" id="CLU_276058_0_0_5"/>
<feature type="domain" description="Calcineurin-like phosphoesterase" evidence="3">
    <location>
        <begin position="811"/>
        <end position="1031"/>
    </location>
</feature>
<dbReference type="SUPFAM" id="SSF49363">
    <property type="entry name" value="Purple acid phosphatase, N-terminal domain"/>
    <property type="match status" value="1"/>
</dbReference>
<dbReference type="AlphaFoldDB" id="B1ZCD1"/>
<organism evidence="4 5">
    <name type="scientific">Methylorubrum populi (strain ATCC BAA-705 / NCIMB 13946 / BJ001)</name>
    <name type="common">Methylobacterium populi</name>
    <dbReference type="NCBI Taxonomy" id="441620"/>
    <lineage>
        <taxon>Bacteria</taxon>
        <taxon>Pseudomonadati</taxon>
        <taxon>Pseudomonadota</taxon>
        <taxon>Alphaproteobacteria</taxon>
        <taxon>Hyphomicrobiales</taxon>
        <taxon>Methylobacteriaceae</taxon>
        <taxon>Methylorubrum</taxon>
    </lineage>
</organism>
<reference evidence="4" key="1">
    <citation type="submission" date="2008-04" db="EMBL/GenBank/DDBJ databases">
        <title>Complete sequence of chromosome of Methylobacterium populi BJ001.</title>
        <authorList>
            <consortium name="US DOE Joint Genome Institute"/>
            <person name="Copeland A."/>
            <person name="Lucas S."/>
            <person name="Lapidus A."/>
            <person name="Glavina del Rio T."/>
            <person name="Dalin E."/>
            <person name="Tice H."/>
            <person name="Bruce D."/>
            <person name="Goodwin L."/>
            <person name="Pitluck S."/>
            <person name="Chertkov O."/>
            <person name="Brettin T."/>
            <person name="Detter J.C."/>
            <person name="Han C."/>
            <person name="Kuske C.R."/>
            <person name="Schmutz J."/>
            <person name="Larimer F."/>
            <person name="Land M."/>
            <person name="Hauser L."/>
            <person name="Kyrpides N."/>
            <person name="Mikhailova N."/>
            <person name="Marx C."/>
            <person name="Richardson P."/>
        </authorList>
    </citation>
    <scope>NUCLEOTIDE SEQUENCE [LARGE SCALE GENOMIC DNA]</scope>
    <source>
        <strain evidence="4">BJ001</strain>
    </source>
</reference>
<dbReference type="SUPFAM" id="SSF56300">
    <property type="entry name" value="Metallo-dependent phosphatases"/>
    <property type="match status" value="1"/>
</dbReference>
<evidence type="ECO:0000313" key="5">
    <source>
        <dbReference type="Proteomes" id="UP000007136"/>
    </source>
</evidence>
<dbReference type="STRING" id="441620.Mpop_2667"/>
<evidence type="ECO:0000256" key="2">
    <source>
        <dbReference type="SAM" id="MobiDB-lite"/>
    </source>
</evidence>
<dbReference type="SUPFAM" id="SSF49899">
    <property type="entry name" value="Concanavalin A-like lectins/glucanases"/>
    <property type="match status" value="1"/>
</dbReference>
<dbReference type="Pfam" id="PF00149">
    <property type="entry name" value="Metallophos"/>
    <property type="match status" value="1"/>
</dbReference>
<accession>B1ZCD1</accession>
<evidence type="ECO:0000259" key="3">
    <source>
        <dbReference type="Pfam" id="PF00149"/>
    </source>
</evidence>
<protein>
    <submittedName>
        <fullName evidence="4">Metallophosphoesterase</fullName>
    </submittedName>
</protein>
<dbReference type="InterPro" id="IPR004843">
    <property type="entry name" value="Calcineurin-like_PHP"/>
</dbReference>
<dbReference type="PANTHER" id="PTHR22953">
    <property type="entry name" value="ACID PHOSPHATASE RELATED"/>
    <property type="match status" value="1"/>
</dbReference>
<evidence type="ECO:0000313" key="4">
    <source>
        <dbReference type="EMBL" id="ACB80824.1"/>
    </source>
</evidence>
<dbReference type="EMBL" id="CP001029">
    <property type="protein sequence ID" value="ACB80824.1"/>
    <property type="molecule type" value="Genomic_DNA"/>
</dbReference>
<dbReference type="eggNOG" id="COG1409">
    <property type="taxonomic scope" value="Bacteria"/>
</dbReference>
<dbReference type="InterPro" id="IPR013320">
    <property type="entry name" value="ConA-like_dom_sf"/>
</dbReference>
<gene>
    <name evidence="4" type="ordered locus">Mpop_2667</name>
</gene>
<dbReference type="InterPro" id="IPR039331">
    <property type="entry name" value="PAPs-like"/>
</dbReference>
<dbReference type="InterPro" id="IPR029052">
    <property type="entry name" value="Metallo-depent_PP-like"/>
</dbReference>
<name>B1ZCD1_METPB</name>
<dbReference type="PANTHER" id="PTHR22953:SF153">
    <property type="entry name" value="PURPLE ACID PHOSPHATASE"/>
    <property type="match status" value="1"/>
</dbReference>
<sequence length="1154" mass="121556">MAAANSITVAAGSPVVTGTLTSFVAAEFDLFMLDGMAVAIASRDSSTQLTLKQPWPGESRAGAVEWVIANTGPYWQSSVATNRQLAALLSKFEAGPVKWDASGPRPGRDAYNDQPVDFVYLSVDPLPFTLFVKRANTNSAADWSAGQPLQLKADSTAEAEAARDLAQQAAGTAAGAAGTASAAASFADLRASTADAAAGTAQGAASTAASAASTATGAAASAAQIAPNRTYAELVADTSPAVGTIRQVATPPNAGIYELRLVNGSKTWAYLAPSVPSIDSQMSVLSLAGVGEQLGLPTLPVMGLAAAPNVNSAVLPFVRNSGASRIDERQRIDYVGANEVPHEYDRDTGAYLGWRIDPASENIARYSEDFTNAAWTKARVTASLEANPQSPANSPNPTRLTETTDNGVHGVTQTFAVNQGEFTTCSIFYFPGERTRAFVQIDTGMPTENAIIDLLAATVVQVSGTTIKVFVERVRTSWIRVTVSFIPPSTGTMRFVAALAADGTGAQATAYPGDPTKGLWIWGAQIEKQPISTSYIPALANTPGVRAAAAIKSAPLRFRDVGALFVRFRVSRLQAVGAGGRRVVSVYVNESNRLHVTVDQTGLVYLGCVFSGQTVVVNSVPVPLNTDVTVAASWEPGRQAIAVNGTLYVASAPSSNELIGFPVMAIGSRTGEGTDAFMGTVHTALLLPRPLSNAQMIALSSGASAASGGGSGNAATLHRVEVASDPSRDMTLTWHAPNTAPKAAEYRVLGSTSWMSAGAVAKDLPASTDRVFFATVTNLTPETIYEWRAAGSGAAAIRRFRTLPNYRARSLRVAVVSDWQRDSANALYGLSHFNVLSGLVAARNADLILMGGDHFADDGNTSAALTQRCRDYIGAWSSRFVDADGCLIPIAAIAGNHEASDTTGGNPAGGAYNGQGVYGYMDKIFSTFYRRGAANTSARGYGWFEVGTELLVVALETNHATPLAEQVPWLRDLLAARASRYRHIIVMGHIGPSGLTNADWSSTAPRLMREQILPIVQQYPQAIFVHGHVHNLMATRRVRFVENPAGGVNAWTERADGIRCLGAGGWDSPDWLPFDAQDQASDTTLGDGSKLIEYLVASNQAPRGVTPISAPANNSFDPATKHFWEIDLNETAQNAKAISLNNTVLINLTEPVAS</sequence>
<dbReference type="KEGG" id="mpo:Mpop_2667"/>
<dbReference type="GO" id="GO:0003993">
    <property type="term" value="F:acid phosphatase activity"/>
    <property type="evidence" value="ECO:0007669"/>
    <property type="project" value="InterPro"/>
</dbReference>
<proteinExistence type="predicted"/>
<feature type="region of interest" description="Disordered" evidence="2">
    <location>
        <begin position="385"/>
        <end position="405"/>
    </location>
</feature>
<dbReference type="InterPro" id="IPR008963">
    <property type="entry name" value="Purple_acid_Pase-like_N"/>
</dbReference>
<dbReference type="Gene3D" id="3.60.21.10">
    <property type="match status" value="1"/>
</dbReference>
<evidence type="ECO:0000256" key="1">
    <source>
        <dbReference type="ARBA" id="ARBA00022729"/>
    </source>
</evidence>
<dbReference type="GO" id="GO:0046872">
    <property type="term" value="F:metal ion binding"/>
    <property type="evidence" value="ECO:0007669"/>
    <property type="project" value="InterPro"/>
</dbReference>
<feature type="compositionally biased region" description="Low complexity" evidence="2">
    <location>
        <begin position="386"/>
        <end position="397"/>
    </location>
</feature>
<keyword evidence="1" id="KW-0732">Signal</keyword>
<dbReference type="Proteomes" id="UP000007136">
    <property type="component" value="Chromosome"/>
</dbReference>